<keyword evidence="2" id="KW-1185">Reference proteome</keyword>
<dbReference type="InterPro" id="IPR029052">
    <property type="entry name" value="Metallo-depent_PP-like"/>
</dbReference>
<dbReference type="PANTHER" id="PTHR42850:SF4">
    <property type="entry name" value="ZINC-DEPENDENT ENDOPOLYPHOSPHATASE"/>
    <property type="match status" value="1"/>
</dbReference>
<proteinExistence type="predicted"/>
<dbReference type="GO" id="GO:0005737">
    <property type="term" value="C:cytoplasm"/>
    <property type="evidence" value="ECO:0007669"/>
    <property type="project" value="TreeGrafter"/>
</dbReference>
<dbReference type="Gene3D" id="3.60.21.10">
    <property type="match status" value="1"/>
</dbReference>
<reference evidence="1" key="1">
    <citation type="submission" date="2022-07" db="EMBL/GenBank/DDBJ databases">
        <title>Phylogenomic reconstructions and comparative analyses of Kickxellomycotina fungi.</title>
        <authorList>
            <person name="Reynolds N.K."/>
            <person name="Stajich J.E."/>
            <person name="Barry K."/>
            <person name="Grigoriev I.V."/>
            <person name="Crous P."/>
            <person name="Smith M.E."/>
        </authorList>
    </citation>
    <scope>NUCLEOTIDE SEQUENCE</scope>
    <source>
        <strain evidence="1">RSA 1196</strain>
    </source>
</reference>
<sequence length="163" mass="18331">TKTPENGYEPLTSEDLEYMASFPHILEITSANLGNFYVVHAGLNASLTLEEQNPNYVFSVERKSGREIRDGSTQDWFVEWNERQTQLRDSPGSQPYTVIYGHDAALGLQDNEYSIGLDTGCAKGKSLTGVVFPDRKFYSVNCEKPQNIAPRKINKPSPTHFKL</sequence>
<protein>
    <submittedName>
        <fullName evidence="1">Uncharacterized protein</fullName>
    </submittedName>
</protein>
<dbReference type="EMBL" id="JANBPY010001746">
    <property type="protein sequence ID" value="KAJ1958820.1"/>
    <property type="molecule type" value="Genomic_DNA"/>
</dbReference>
<accession>A0A9W8AKV3</accession>
<dbReference type="OrthoDB" id="10267127at2759"/>
<organism evidence="1 2">
    <name type="scientific">Dispira parvispora</name>
    <dbReference type="NCBI Taxonomy" id="1520584"/>
    <lineage>
        <taxon>Eukaryota</taxon>
        <taxon>Fungi</taxon>
        <taxon>Fungi incertae sedis</taxon>
        <taxon>Zoopagomycota</taxon>
        <taxon>Kickxellomycotina</taxon>
        <taxon>Dimargaritomycetes</taxon>
        <taxon>Dimargaritales</taxon>
        <taxon>Dimargaritaceae</taxon>
        <taxon>Dispira</taxon>
    </lineage>
</organism>
<dbReference type="Proteomes" id="UP001150925">
    <property type="component" value="Unassembled WGS sequence"/>
</dbReference>
<dbReference type="AlphaFoldDB" id="A0A9W8AKV3"/>
<gene>
    <name evidence="1" type="ORF">IWQ62_004842</name>
</gene>
<evidence type="ECO:0000313" key="1">
    <source>
        <dbReference type="EMBL" id="KAJ1958820.1"/>
    </source>
</evidence>
<comment type="caution">
    <text evidence="1">The sequence shown here is derived from an EMBL/GenBank/DDBJ whole genome shotgun (WGS) entry which is preliminary data.</text>
</comment>
<dbReference type="GO" id="GO:0016791">
    <property type="term" value="F:phosphatase activity"/>
    <property type="evidence" value="ECO:0007669"/>
    <property type="project" value="TreeGrafter"/>
</dbReference>
<dbReference type="SUPFAM" id="SSF56300">
    <property type="entry name" value="Metallo-dependent phosphatases"/>
    <property type="match status" value="1"/>
</dbReference>
<evidence type="ECO:0000313" key="2">
    <source>
        <dbReference type="Proteomes" id="UP001150925"/>
    </source>
</evidence>
<dbReference type="InterPro" id="IPR050126">
    <property type="entry name" value="Ap4A_hydrolase"/>
</dbReference>
<dbReference type="PANTHER" id="PTHR42850">
    <property type="entry name" value="METALLOPHOSPHOESTERASE"/>
    <property type="match status" value="1"/>
</dbReference>
<name>A0A9W8AKV3_9FUNG</name>
<feature type="non-terminal residue" evidence="1">
    <location>
        <position position="1"/>
    </location>
</feature>